<feature type="region of interest" description="Disordered" evidence="5">
    <location>
        <begin position="1"/>
        <end position="72"/>
    </location>
</feature>
<evidence type="ECO:0000256" key="1">
    <source>
        <dbReference type="ARBA" id="ARBA00004167"/>
    </source>
</evidence>
<keyword evidence="4 6" id="KW-0472">Membrane</keyword>
<name>A0A166BFD1_9AGAM</name>
<reference evidence="8" key="1">
    <citation type="journal article" date="2016" name="Mol. Biol. Evol.">
        <title>Comparative Genomics of Early-Diverging Mushroom-Forming Fungi Provides Insights into the Origins of Lignocellulose Decay Capabilities.</title>
        <authorList>
            <person name="Nagy L.G."/>
            <person name="Riley R."/>
            <person name="Tritt A."/>
            <person name="Adam C."/>
            <person name="Daum C."/>
            <person name="Floudas D."/>
            <person name="Sun H."/>
            <person name="Yadav J.S."/>
            <person name="Pangilinan J."/>
            <person name="Larsson K.H."/>
            <person name="Matsuura K."/>
            <person name="Barry K."/>
            <person name="Labutti K."/>
            <person name="Kuo R."/>
            <person name="Ohm R.A."/>
            <person name="Bhattacharya S.S."/>
            <person name="Shirouzu T."/>
            <person name="Yoshinaga Y."/>
            <person name="Martin F.M."/>
            <person name="Grigoriev I.V."/>
            <person name="Hibbett D.S."/>
        </authorList>
    </citation>
    <scope>NUCLEOTIDE SEQUENCE [LARGE SCALE GENOMIC DNA]</scope>
    <source>
        <strain evidence="8">CBS 109695</strain>
    </source>
</reference>
<feature type="compositionally biased region" description="Polar residues" evidence="5">
    <location>
        <begin position="59"/>
        <end position="72"/>
    </location>
</feature>
<organism evidence="8">
    <name type="scientific">Athelia psychrophila</name>
    <dbReference type="NCBI Taxonomy" id="1759441"/>
    <lineage>
        <taxon>Eukaryota</taxon>
        <taxon>Fungi</taxon>
        <taxon>Dikarya</taxon>
        <taxon>Basidiomycota</taxon>
        <taxon>Agaricomycotina</taxon>
        <taxon>Agaricomycetes</taxon>
        <taxon>Agaricomycetidae</taxon>
        <taxon>Atheliales</taxon>
        <taxon>Atheliaceae</taxon>
        <taxon>Athelia</taxon>
    </lineage>
</organism>
<dbReference type="PANTHER" id="PTHR31234">
    <property type="entry name" value="LATE EMBRYOGENESIS ABUNDANT (LEA) HYDROXYPROLINE-RICH GLYCOPROTEIN FAMILY"/>
    <property type="match status" value="1"/>
</dbReference>
<feature type="compositionally biased region" description="Low complexity" evidence="5">
    <location>
        <begin position="9"/>
        <end position="24"/>
    </location>
</feature>
<accession>A0A166BFD1</accession>
<keyword evidence="2 6" id="KW-0812">Transmembrane</keyword>
<dbReference type="STRING" id="436010.A0A166BFD1"/>
<dbReference type="PANTHER" id="PTHR31234:SF2">
    <property type="entry name" value="OS05G0199100 PROTEIN"/>
    <property type="match status" value="1"/>
</dbReference>
<gene>
    <name evidence="8" type="ORF">FIBSPDRAFT_754683</name>
</gene>
<dbReference type="Pfam" id="PF03168">
    <property type="entry name" value="LEA_2"/>
    <property type="match status" value="1"/>
</dbReference>
<protein>
    <recommendedName>
        <fullName evidence="7">Late embryogenesis abundant protein LEA-2 subgroup domain-containing protein</fullName>
    </recommendedName>
</protein>
<comment type="subcellular location">
    <subcellularLocation>
        <location evidence="1">Membrane</location>
        <topology evidence="1">Single-pass membrane protein</topology>
    </subcellularLocation>
</comment>
<evidence type="ECO:0000313" key="8">
    <source>
        <dbReference type="EMBL" id="KZP12591.1"/>
    </source>
</evidence>
<evidence type="ECO:0000256" key="5">
    <source>
        <dbReference type="SAM" id="MobiDB-lite"/>
    </source>
</evidence>
<dbReference type="EMBL" id="KV417645">
    <property type="protein sequence ID" value="KZP12591.1"/>
    <property type="molecule type" value="Genomic_DNA"/>
</dbReference>
<dbReference type="InterPro" id="IPR004864">
    <property type="entry name" value="LEA_2"/>
</dbReference>
<feature type="transmembrane region" description="Helical" evidence="6">
    <location>
        <begin position="136"/>
        <end position="154"/>
    </location>
</feature>
<dbReference type="InterPro" id="IPR044839">
    <property type="entry name" value="NDR1-like"/>
</dbReference>
<dbReference type="GO" id="GO:0098542">
    <property type="term" value="P:defense response to other organism"/>
    <property type="evidence" value="ECO:0007669"/>
    <property type="project" value="InterPro"/>
</dbReference>
<proteinExistence type="predicted"/>
<dbReference type="GO" id="GO:0016020">
    <property type="term" value="C:membrane"/>
    <property type="evidence" value="ECO:0007669"/>
    <property type="project" value="UniProtKB-SubCell"/>
</dbReference>
<dbReference type="SUPFAM" id="SSF117070">
    <property type="entry name" value="LEA14-like"/>
    <property type="match status" value="1"/>
</dbReference>
<keyword evidence="3 6" id="KW-1133">Transmembrane helix</keyword>
<dbReference type="Gene3D" id="2.60.40.1820">
    <property type="match status" value="1"/>
</dbReference>
<feature type="domain" description="Late embryogenesis abundant protein LEA-2 subgroup" evidence="7">
    <location>
        <begin position="187"/>
        <end position="281"/>
    </location>
</feature>
<dbReference type="AlphaFoldDB" id="A0A166BFD1"/>
<evidence type="ECO:0000256" key="4">
    <source>
        <dbReference type="ARBA" id="ARBA00023136"/>
    </source>
</evidence>
<evidence type="ECO:0000259" key="7">
    <source>
        <dbReference type="Pfam" id="PF03168"/>
    </source>
</evidence>
<evidence type="ECO:0000256" key="3">
    <source>
        <dbReference type="ARBA" id="ARBA00022989"/>
    </source>
</evidence>
<sequence>MSYNDPYSQQYAHQDQYAHQNQYAEGPEYNPYGGERQPHQTYAQEPVYEPYSTPAGGYQDNTRVQSPEQTPFPPNFQNKEGTFANEYVQSPVDAPAADVNHRTPSEFRRRKYGKQSGLWGGGGNVRCVGRFCGCTILVFLFLLISIILSLLLWVRPPNIVIGTITPPTSSDVQVSGDGLTIPLSIDISVDNPNYFAVDLNQITANLFYPINNTPIGNGTKSKITFASNSQTNFTFGFNVSYSTTNDPNDKVLLDLATKCGVIGGTQSPITIDYDIKLGIHLGVINISPTISNSMNFACPVTAAEIQVSCNVLVFSTLD</sequence>
<evidence type="ECO:0000256" key="2">
    <source>
        <dbReference type="ARBA" id="ARBA00022692"/>
    </source>
</evidence>
<dbReference type="OrthoDB" id="20273at2759"/>
<evidence type="ECO:0000256" key="6">
    <source>
        <dbReference type="SAM" id="Phobius"/>
    </source>
</evidence>